<dbReference type="CDD" id="cd01949">
    <property type="entry name" value="GGDEF"/>
    <property type="match status" value="1"/>
</dbReference>
<evidence type="ECO:0000259" key="3">
    <source>
        <dbReference type="PROSITE" id="PS50887"/>
    </source>
</evidence>
<dbReference type="PANTHER" id="PTHR33121">
    <property type="entry name" value="CYCLIC DI-GMP PHOSPHODIESTERASE PDEF"/>
    <property type="match status" value="1"/>
</dbReference>
<dbReference type="InterPro" id="IPR046342">
    <property type="entry name" value="CBS_dom_sf"/>
</dbReference>
<evidence type="ECO:0000313" key="6">
    <source>
        <dbReference type="Proteomes" id="UP000705867"/>
    </source>
</evidence>
<evidence type="ECO:0000256" key="1">
    <source>
        <dbReference type="PROSITE-ProRule" id="PRU00703"/>
    </source>
</evidence>
<dbReference type="GO" id="GO:0071111">
    <property type="term" value="F:cyclic-guanylate-specific phosphodiesterase activity"/>
    <property type="evidence" value="ECO:0007669"/>
    <property type="project" value="InterPro"/>
</dbReference>
<dbReference type="SUPFAM" id="SSF141868">
    <property type="entry name" value="EAL domain-like"/>
    <property type="match status" value="1"/>
</dbReference>
<dbReference type="InterPro" id="IPR000644">
    <property type="entry name" value="CBS_dom"/>
</dbReference>
<dbReference type="InterPro" id="IPR035919">
    <property type="entry name" value="EAL_sf"/>
</dbReference>
<protein>
    <submittedName>
        <fullName evidence="5">EAL and GGDEF domain-containing protein</fullName>
    </submittedName>
</protein>
<dbReference type="InterPro" id="IPR001633">
    <property type="entry name" value="EAL_dom"/>
</dbReference>
<name>A0A953J6W4_9BACT</name>
<dbReference type="Pfam" id="PF00563">
    <property type="entry name" value="EAL"/>
    <property type="match status" value="1"/>
</dbReference>
<reference evidence="5" key="1">
    <citation type="journal article" date="2021" name="bioRxiv">
        <title>Unraveling nitrogen, sulfur and carbon metabolic pathways and microbial community transcriptional responses to substrate deprivation and toxicity stresses in a bioreactor mimicking anoxic brackish coastal sediment conditions.</title>
        <authorList>
            <person name="Martins P.D."/>
            <person name="Echeveste M.J."/>
            <person name="Arshad A."/>
            <person name="Kurth J."/>
            <person name="Ouboter H."/>
            <person name="Jetten M.S.M."/>
            <person name="Welte C.U."/>
        </authorList>
    </citation>
    <scope>NUCLEOTIDE SEQUENCE</scope>
    <source>
        <strain evidence="5">MAG_39</strain>
    </source>
</reference>
<dbReference type="PROSITE" id="PS51371">
    <property type="entry name" value="CBS"/>
    <property type="match status" value="1"/>
</dbReference>
<dbReference type="SMART" id="SM00267">
    <property type="entry name" value="GGDEF"/>
    <property type="match status" value="1"/>
</dbReference>
<gene>
    <name evidence="5" type="ORF">K8I29_14355</name>
</gene>
<organism evidence="5 6">
    <name type="scientific">Candidatus Nitrobium versatile</name>
    <dbReference type="NCBI Taxonomy" id="2884831"/>
    <lineage>
        <taxon>Bacteria</taxon>
        <taxon>Pseudomonadati</taxon>
        <taxon>Nitrospirota</taxon>
        <taxon>Nitrospiria</taxon>
        <taxon>Nitrospirales</taxon>
        <taxon>Nitrospiraceae</taxon>
        <taxon>Candidatus Nitrobium</taxon>
    </lineage>
</organism>
<dbReference type="InterPro" id="IPR029787">
    <property type="entry name" value="Nucleotide_cyclase"/>
</dbReference>
<evidence type="ECO:0000313" key="5">
    <source>
        <dbReference type="EMBL" id="MBZ0157376.1"/>
    </source>
</evidence>
<dbReference type="Pfam" id="PF00990">
    <property type="entry name" value="GGDEF"/>
    <property type="match status" value="1"/>
</dbReference>
<dbReference type="Pfam" id="PF00571">
    <property type="entry name" value="CBS"/>
    <property type="match status" value="1"/>
</dbReference>
<feature type="domain" description="GGDEF" evidence="3">
    <location>
        <begin position="474"/>
        <end position="627"/>
    </location>
</feature>
<dbReference type="CDD" id="cd01948">
    <property type="entry name" value="EAL"/>
    <property type="match status" value="1"/>
</dbReference>
<dbReference type="Proteomes" id="UP000705867">
    <property type="component" value="Unassembled WGS sequence"/>
</dbReference>
<dbReference type="Gene3D" id="3.10.580.10">
    <property type="entry name" value="CBS-domain"/>
    <property type="match status" value="1"/>
</dbReference>
<dbReference type="SUPFAM" id="SSF55073">
    <property type="entry name" value="Nucleotide cyclase"/>
    <property type="match status" value="1"/>
</dbReference>
<dbReference type="EMBL" id="JAIOIV010000112">
    <property type="protein sequence ID" value="MBZ0157376.1"/>
    <property type="molecule type" value="Genomic_DNA"/>
</dbReference>
<dbReference type="AlphaFoldDB" id="A0A953J6W4"/>
<dbReference type="InterPro" id="IPR000160">
    <property type="entry name" value="GGDEF_dom"/>
</dbReference>
<evidence type="ECO:0000259" key="2">
    <source>
        <dbReference type="PROSITE" id="PS50883"/>
    </source>
</evidence>
<dbReference type="PROSITE" id="PS50883">
    <property type="entry name" value="EAL"/>
    <property type="match status" value="1"/>
</dbReference>
<keyword evidence="1" id="KW-0129">CBS domain</keyword>
<dbReference type="SMART" id="SM00052">
    <property type="entry name" value="EAL"/>
    <property type="match status" value="1"/>
</dbReference>
<dbReference type="PROSITE" id="PS50887">
    <property type="entry name" value="GGDEF"/>
    <property type="match status" value="1"/>
</dbReference>
<sequence length="630" mass="70536">MDECGPVAHWKAAILEKKGQAKMRLKWEIESGGEAFVMSREGRAERTAILELLDSNALTSHFQPVFSSKDGSIFGYEALARLLFAENSPFMNIGDLFRKARELDVISSLDVLCREQAIKNASLMEIAERNAYLFINICPETCLDPAHSSGITDGLAEEWRIPKESIILEVTEESAIHNYNAFREALMYYRDRGYKIAIDDFGAGYGGLKMLSIIEPDFVKIDRHFISNIDKASIKANLVDSIVSACHRMGIKVIAEGIETGEELKVVQNMGIEFLQGFYLGRPSATLQPGDTKIPLFPARNGMNRRGEAIFIGDIASAVDTVPPSASVSYVFDRFIKNPELRGLPVVDEDRIVGMFNRIRFLENQVLGRYGYGMHLNSHKKIDQLMDRSFLLVEATTPLEEVAQRIHSRESEFLYDDICVTRSGKYFGTVAISKLLDAITEKSLALARGANPLSGLPGNESIQREISSRLSQGMHFDVCYFDIDHFKPYNDHYGFERGDMVIKSLAESLAELVNGEKDPFHFVGHIGGDDFILITRPQSSLLLSERAVSRFEAKRPEFHGEDYRRGFYVSANRKGEPEQFSLLSLSIGIVSTEVCRIESYAQLASIATEVKKAAKSRNGSSIVRDRRMEG</sequence>
<feature type="domain" description="EAL" evidence="2">
    <location>
        <begin position="42"/>
        <end position="297"/>
    </location>
</feature>
<accession>A0A953J6W4</accession>
<feature type="domain" description="CBS" evidence="4">
    <location>
        <begin position="315"/>
        <end position="371"/>
    </location>
</feature>
<reference evidence="5" key="2">
    <citation type="submission" date="2021-08" db="EMBL/GenBank/DDBJ databases">
        <authorList>
            <person name="Dalcin Martins P."/>
        </authorList>
    </citation>
    <scope>NUCLEOTIDE SEQUENCE</scope>
    <source>
        <strain evidence="5">MAG_39</strain>
    </source>
</reference>
<dbReference type="Gene3D" id="3.20.20.450">
    <property type="entry name" value="EAL domain"/>
    <property type="match status" value="1"/>
</dbReference>
<proteinExistence type="predicted"/>
<dbReference type="PANTHER" id="PTHR33121:SF76">
    <property type="entry name" value="SIGNALING PROTEIN"/>
    <property type="match status" value="1"/>
</dbReference>
<dbReference type="InterPro" id="IPR050706">
    <property type="entry name" value="Cyclic-di-GMP_PDE-like"/>
</dbReference>
<dbReference type="SUPFAM" id="SSF54631">
    <property type="entry name" value="CBS-domain pair"/>
    <property type="match status" value="1"/>
</dbReference>
<dbReference type="Gene3D" id="3.30.70.270">
    <property type="match status" value="1"/>
</dbReference>
<comment type="caution">
    <text evidence="5">The sequence shown here is derived from an EMBL/GenBank/DDBJ whole genome shotgun (WGS) entry which is preliminary data.</text>
</comment>
<evidence type="ECO:0000259" key="4">
    <source>
        <dbReference type="PROSITE" id="PS51371"/>
    </source>
</evidence>
<dbReference type="InterPro" id="IPR043128">
    <property type="entry name" value="Rev_trsase/Diguanyl_cyclase"/>
</dbReference>
<dbReference type="NCBIfam" id="TIGR00254">
    <property type="entry name" value="GGDEF"/>
    <property type="match status" value="1"/>
</dbReference>